<dbReference type="PROSITE" id="PS50089">
    <property type="entry name" value="ZF_RING_2"/>
    <property type="match status" value="1"/>
</dbReference>
<reference evidence="9 10" key="1">
    <citation type="journal article" date="2018" name="Proc. Natl. Acad. Sci. U.S.A.">
        <title>Draft genome sequence of Camellia sinensis var. sinensis provides insights into the evolution of the tea genome and tea quality.</title>
        <authorList>
            <person name="Wei C."/>
            <person name="Yang H."/>
            <person name="Wang S."/>
            <person name="Zhao J."/>
            <person name="Liu C."/>
            <person name="Gao L."/>
            <person name="Xia E."/>
            <person name="Lu Y."/>
            <person name="Tai Y."/>
            <person name="She G."/>
            <person name="Sun J."/>
            <person name="Cao H."/>
            <person name="Tong W."/>
            <person name="Gao Q."/>
            <person name="Li Y."/>
            <person name="Deng W."/>
            <person name="Jiang X."/>
            <person name="Wang W."/>
            <person name="Chen Q."/>
            <person name="Zhang S."/>
            <person name="Li H."/>
            <person name="Wu J."/>
            <person name="Wang P."/>
            <person name="Li P."/>
            <person name="Shi C."/>
            <person name="Zheng F."/>
            <person name="Jian J."/>
            <person name="Huang B."/>
            <person name="Shan D."/>
            <person name="Shi M."/>
            <person name="Fang C."/>
            <person name="Yue Y."/>
            <person name="Li F."/>
            <person name="Li D."/>
            <person name="Wei S."/>
            <person name="Han B."/>
            <person name="Jiang C."/>
            <person name="Yin Y."/>
            <person name="Xia T."/>
            <person name="Zhang Z."/>
            <person name="Bennetzen J.L."/>
            <person name="Zhao S."/>
            <person name="Wan X."/>
        </authorList>
    </citation>
    <scope>NUCLEOTIDE SEQUENCE [LARGE SCALE GENOMIC DNA]</scope>
    <source>
        <strain evidence="10">cv. Shuchazao</strain>
        <tissue evidence="9">Leaf</tissue>
    </source>
</reference>
<gene>
    <name evidence="9" type="ORF">TEA_020609</name>
</gene>
<dbReference type="Gene3D" id="3.30.40.10">
    <property type="entry name" value="Zinc/RING finger domain, C3HC4 (zinc finger)"/>
    <property type="match status" value="1"/>
</dbReference>
<evidence type="ECO:0000259" key="8">
    <source>
        <dbReference type="PROSITE" id="PS50089"/>
    </source>
</evidence>
<dbReference type="FunFam" id="3.30.40.10:FF:000468">
    <property type="entry name" value="RING/U-box superfamily protein"/>
    <property type="match status" value="1"/>
</dbReference>
<keyword evidence="3" id="KW-0479">Metal-binding</keyword>
<dbReference type="PANTHER" id="PTHR15710">
    <property type="entry name" value="E3 UBIQUITIN-PROTEIN LIGASE PRAJA"/>
    <property type="match status" value="1"/>
</dbReference>
<dbReference type="Proteomes" id="UP000306102">
    <property type="component" value="Unassembled WGS sequence"/>
</dbReference>
<evidence type="ECO:0000256" key="4">
    <source>
        <dbReference type="ARBA" id="ARBA00022771"/>
    </source>
</evidence>
<proteinExistence type="predicted"/>
<dbReference type="InterPro" id="IPR001841">
    <property type="entry name" value="Znf_RING"/>
</dbReference>
<dbReference type="InterPro" id="IPR013083">
    <property type="entry name" value="Znf_RING/FYVE/PHD"/>
</dbReference>
<evidence type="ECO:0000256" key="1">
    <source>
        <dbReference type="ARBA" id="ARBA00000900"/>
    </source>
</evidence>
<comment type="catalytic activity">
    <reaction evidence="1">
        <text>S-ubiquitinyl-[E2 ubiquitin-conjugating enzyme]-L-cysteine + [acceptor protein]-L-lysine = [E2 ubiquitin-conjugating enzyme]-L-cysteine + N(6)-ubiquitinyl-[acceptor protein]-L-lysine.</text>
        <dbReference type="EC" id="2.3.2.27"/>
    </reaction>
</comment>
<evidence type="ECO:0000313" key="10">
    <source>
        <dbReference type="Proteomes" id="UP000306102"/>
    </source>
</evidence>
<accession>A0A4S4EJ50</accession>
<evidence type="ECO:0000256" key="2">
    <source>
        <dbReference type="ARBA" id="ARBA00012483"/>
    </source>
</evidence>
<keyword evidence="5" id="KW-0862">Zinc</keyword>
<dbReference type="EMBL" id="SDRB02004230">
    <property type="protein sequence ID" value="THG16172.1"/>
    <property type="molecule type" value="Genomic_DNA"/>
</dbReference>
<name>A0A4S4EJ50_CAMSN</name>
<feature type="region of interest" description="Disordered" evidence="7">
    <location>
        <begin position="1"/>
        <end position="20"/>
    </location>
</feature>
<organism evidence="9 10">
    <name type="scientific">Camellia sinensis var. sinensis</name>
    <name type="common">China tea</name>
    <dbReference type="NCBI Taxonomy" id="542762"/>
    <lineage>
        <taxon>Eukaryota</taxon>
        <taxon>Viridiplantae</taxon>
        <taxon>Streptophyta</taxon>
        <taxon>Embryophyta</taxon>
        <taxon>Tracheophyta</taxon>
        <taxon>Spermatophyta</taxon>
        <taxon>Magnoliopsida</taxon>
        <taxon>eudicotyledons</taxon>
        <taxon>Gunneridae</taxon>
        <taxon>Pentapetalae</taxon>
        <taxon>asterids</taxon>
        <taxon>Ericales</taxon>
        <taxon>Theaceae</taxon>
        <taxon>Camellia</taxon>
    </lineage>
</organism>
<dbReference type="Pfam" id="PF13639">
    <property type="entry name" value="zf-RING_2"/>
    <property type="match status" value="1"/>
</dbReference>
<dbReference type="AlphaFoldDB" id="A0A4S4EJ50"/>
<evidence type="ECO:0000256" key="7">
    <source>
        <dbReference type="SAM" id="MobiDB-lite"/>
    </source>
</evidence>
<dbReference type="EC" id="2.3.2.27" evidence="2"/>
<sequence>MSGSGNNLRPTPGNRLPGQGYRDWNRVHTMFPRPQNSPPIQERITGRPLGLTSFPVSPLSPMELGVLNEMARVINGRPRQYIPQPPPRFTEQQWTNMQVPTQEGEQSRLSPDEQKKALKMLKKEIYNPKPKTTAKHLAHRLNLYYRDTSYATSNSFVGKEIVEDEEGKRCAICLDDFEPKQWVTLTPCNHMFHEECIVPWVKSHGQCPVCRFAICERMGQNAMPVNNNYTAQIPASDFSAHQKILAHDDNVLGFSEHTTGITLSNSQCFSFWVPRCLNASKCEIGISSLLTAFAPRACLTRKLSTPAAALSATPSVSSSSTVH</sequence>
<evidence type="ECO:0000313" key="9">
    <source>
        <dbReference type="EMBL" id="THG16172.1"/>
    </source>
</evidence>
<evidence type="ECO:0000256" key="5">
    <source>
        <dbReference type="ARBA" id="ARBA00022833"/>
    </source>
</evidence>
<keyword evidence="10" id="KW-1185">Reference proteome</keyword>
<comment type="caution">
    <text evidence="9">The sequence shown here is derived from an EMBL/GenBank/DDBJ whole genome shotgun (WGS) entry which is preliminary data.</text>
</comment>
<feature type="domain" description="RING-type" evidence="8">
    <location>
        <begin position="170"/>
        <end position="211"/>
    </location>
</feature>
<protein>
    <recommendedName>
        <fullName evidence="2">RING-type E3 ubiquitin transferase</fullName>
        <ecNumber evidence="2">2.3.2.27</ecNumber>
    </recommendedName>
</protein>
<dbReference type="GO" id="GO:0061630">
    <property type="term" value="F:ubiquitin protein ligase activity"/>
    <property type="evidence" value="ECO:0007669"/>
    <property type="project" value="UniProtKB-EC"/>
</dbReference>
<evidence type="ECO:0000256" key="6">
    <source>
        <dbReference type="PROSITE-ProRule" id="PRU00175"/>
    </source>
</evidence>
<dbReference type="SMART" id="SM00184">
    <property type="entry name" value="RING"/>
    <property type="match status" value="1"/>
</dbReference>
<dbReference type="SUPFAM" id="SSF57850">
    <property type="entry name" value="RING/U-box"/>
    <property type="match status" value="1"/>
</dbReference>
<dbReference type="GO" id="GO:0008270">
    <property type="term" value="F:zinc ion binding"/>
    <property type="evidence" value="ECO:0007669"/>
    <property type="project" value="UniProtKB-KW"/>
</dbReference>
<evidence type="ECO:0000256" key="3">
    <source>
        <dbReference type="ARBA" id="ARBA00022723"/>
    </source>
</evidence>
<keyword evidence="4 6" id="KW-0863">Zinc-finger</keyword>